<evidence type="ECO:0000313" key="1">
    <source>
        <dbReference type="EMBL" id="QJE95978.1"/>
    </source>
</evidence>
<dbReference type="KEGG" id="luo:HHL09_09350"/>
<organism evidence="1 2">
    <name type="scientific">Luteolibacter luteus</name>
    <dbReference type="NCBI Taxonomy" id="2728835"/>
    <lineage>
        <taxon>Bacteria</taxon>
        <taxon>Pseudomonadati</taxon>
        <taxon>Verrucomicrobiota</taxon>
        <taxon>Verrucomicrobiia</taxon>
        <taxon>Verrucomicrobiales</taxon>
        <taxon>Verrucomicrobiaceae</taxon>
        <taxon>Luteolibacter</taxon>
    </lineage>
</organism>
<name>A0A858RHJ0_9BACT</name>
<protein>
    <submittedName>
        <fullName evidence="1">Uncharacterized protein</fullName>
    </submittedName>
</protein>
<dbReference type="RefSeq" id="WP_169454291.1">
    <property type="nucleotide sequence ID" value="NZ_CP051774.1"/>
</dbReference>
<gene>
    <name evidence="1" type="ORF">HHL09_09350</name>
</gene>
<evidence type="ECO:0000313" key="2">
    <source>
        <dbReference type="Proteomes" id="UP000501812"/>
    </source>
</evidence>
<dbReference type="Proteomes" id="UP000501812">
    <property type="component" value="Chromosome"/>
</dbReference>
<proteinExistence type="predicted"/>
<dbReference type="EMBL" id="CP051774">
    <property type="protein sequence ID" value="QJE95978.1"/>
    <property type="molecule type" value="Genomic_DNA"/>
</dbReference>
<sequence length="69" mass="7559">MSPSITIEVETQADGRQVKRTMTIDLETFTASPDLVREITERLLKEVLGEANTVTLQAQVTDPGTTPTN</sequence>
<keyword evidence="2" id="KW-1185">Reference proteome</keyword>
<dbReference type="AlphaFoldDB" id="A0A858RHJ0"/>
<accession>A0A858RHJ0</accession>
<reference evidence="1 2" key="1">
    <citation type="submission" date="2020-04" db="EMBL/GenBank/DDBJ databases">
        <title>Luteolibacter sp. G-1-1-1 isolated from soil.</title>
        <authorList>
            <person name="Dahal R.H."/>
        </authorList>
    </citation>
    <scope>NUCLEOTIDE SEQUENCE [LARGE SCALE GENOMIC DNA]</scope>
    <source>
        <strain evidence="1 2">G-1-1-1</strain>
    </source>
</reference>